<reference evidence="2" key="1">
    <citation type="submission" date="2020-05" db="EMBL/GenBank/DDBJ databases">
        <authorList>
            <person name="Chiriac C."/>
            <person name="Salcher M."/>
            <person name="Ghai R."/>
            <person name="Kavagutti S V."/>
        </authorList>
    </citation>
    <scope>NUCLEOTIDE SEQUENCE</scope>
</reference>
<protein>
    <submittedName>
        <fullName evidence="2">Unannotated protein</fullName>
    </submittedName>
</protein>
<organism evidence="2">
    <name type="scientific">freshwater metagenome</name>
    <dbReference type="NCBI Taxonomy" id="449393"/>
    <lineage>
        <taxon>unclassified sequences</taxon>
        <taxon>metagenomes</taxon>
        <taxon>ecological metagenomes</taxon>
    </lineage>
</organism>
<dbReference type="EMBL" id="CAFBMQ010000259">
    <property type="protein sequence ID" value="CAB4923393.1"/>
    <property type="molecule type" value="Genomic_DNA"/>
</dbReference>
<evidence type="ECO:0000313" key="2">
    <source>
        <dbReference type="EMBL" id="CAB4923393.1"/>
    </source>
</evidence>
<name>A0A6J7HX42_9ZZZZ</name>
<feature type="region of interest" description="Disordered" evidence="1">
    <location>
        <begin position="30"/>
        <end position="66"/>
    </location>
</feature>
<proteinExistence type="predicted"/>
<dbReference type="AlphaFoldDB" id="A0A6J7HX42"/>
<feature type="region of interest" description="Disordered" evidence="1">
    <location>
        <begin position="1"/>
        <end position="20"/>
    </location>
</feature>
<evidence type="ECO:0000256" key="1">
    <source>
        <dbReference type="SAM" id="MobiDB-lite"/>
    </source>
</evidence>
<gene>
    <name evidence="2" type="ORF">UFOPK3609_01524</name>
</gene>
<sequence length="66" mass="7046">MWPLPEPTRPEALPDGEARWDPPVLVRLPLDHGLDAGTVPRTTPGAAGRRSADPGSRRPGGGTRTR</sequence>
<accession>A0A6J7HX42</accession>